<protein>
    <submittedName>
        <fullName evidence="1">Uncharacterized protein</fullName>
    </submittedName>
</protein>
<comment type="caution">
    <text evidence="1">The sequence shown here is derived from an EMBL/GenBank/DDBJ whole genome shotgun (WGS) entry which is preliminary data.</text>
</comment>
<dbReference type="EMBL" id="JAKWFO010000016">
    <property type="protein sequence ID" value="KAI9631786.1"/>
    <property type="molecule type" value="Genomic_DNA"/>
</dbReference>
<accession>A0AA38LST5</accession>
<dbReference type="AlphaFoldDB" id="A0AA38LST5"/>
<organism evidence="1 2">
    <name type="scientific">Dioszegia hungarica</name>
    <dbReference type="NCBI Taxonomy" id="4972"/>
    <lineage>
        <taxon>Eukaryota</taxon>
        <taxon>Fungi</taxon>
        <taxon>Dikarya</taxon>
        <taxon>Basidiomycota</taxon>
        <taxon>Agaricomycotina</taxon>
        <taxon>Tremellomycetes</taxon>
        <taxon>Tremellales</taxon>
        <taxon>Bulleribasidiaceae</taxon>
        <taxon>Dioszegia</taxon>
    </lineage>
</organism>
<evidence type="ECO:0000313" key="1">
    <source>
        <dbReference type="EMBL" id="KAI9631786.1"/>
    </source>
</evidence>
<dbReference type="RefSeq" id="XP_052941563.1">
    <property type="nucleotide sequence ID" value="XM_053088137.1"/>
</dbReference>
<reference evidence="1" key="1">
    <citation type="journal article" date="2022" name="G3 (Bethesda)">
        <title>High quality genome of the basidiomycete yeast Dioszegia hungarica PDD-24b-2 isolated from cloud water.</title>
        <authorList>
            <person name="Jarrige D."/>
            <person name="Haridas S."/>
            <person name="Bleykasten-Grosshans C."/>
            <person name="Joly M."/>
            <person name="Nadalig T."/>
            <person name="Sancelme M."/>
            <person name="Vuilleumier S."/>
            <person name="Grigoriev I.V."/>
            <person name="Amato P."/>
            <person name="Bringel F."/>
        </authorList>
    </citation>
    <scope>NUCLEOTIDE SEQUENCE</scope>
    <source>
        <strain evidence="1">PDD-24b-2</strain>
    </source>
</reference>
<sequence>MAEQSTSVPTSSGTDWDPSLPPRYPYYGLTLPPVNGESLKVPAIMKLTKALGLIDDATEKQALYQVAADLKTLDDVAHESTASLATMVVLNALRDLSRQHTDEPGQPFWKSEAIEDQAQSLIFRGAVQTLSTMNPAFGRWMQTCWIKRRQYMETIGRDYCAYVHDILLPETALIASLLEDEIPQGPGSRGMAAATKSITTGATSCTAPYLLRFKRRMQATESLQKLKSRVDALDPEETDAAFVELRKIFTKVHEYENKVASYCTQDPLNPSGQDAYMTAMYGPCLVDSWKSVSSASAGGEPFVKTSAREGLEKEHTIVRVIRTDCKDPDIEFSADLKGMLEYTRSEQFKPYLAEMWEDRLEELSRTSGAEGMTGQTAT</sequence>
<name>A0AA38LST5_9TREE</name>
<proteinExistence type="predicted"/>
<dbReference type="GeneID" id="77727342"/>
<evidence type="ECO:0000313" key="2">
    <source>
        <dbReference type="Proteomes" id="UP001164286"/>
    </source>
</evidence>
<keyword evidence="2" id="KW-1185">Reference proteome</keyword>
<dbReference type="Proteomes" id="UP001164286">
    <property type="component" value="Unassembled WGS sequence"/>
</dbReference>
<gene>
    <name evidence="1" type="ORF">MKK02DRAFT_30791</name>
</gene>